<evidence type="ECO:0000256" key="4">
    <source>
        <dbReference type="ARBA" id="ARBA00023157"/>
    </source>
</evidence>
<evidence type="ECO:0000256" key="3">
    <source>
        <dbReference type="ARBA" id="ARBA00023128"/>
    </source>
</evidence>
<keyword evidence="7" id="KW-1185">Reference proteome</keyword>
<organism evidence="6 7">
    <name type="scientific">Catenaria anguillulae PL171</name>
    <dbReference type="NCBI Taxonomy" id="765915"/>
    <lineage>
        <taxon>Eukaryota</taxon>
        <taxon>Fungi</taxon>
        <taxon>Fungi incertae sedis</taxon>
        <taxon>Blastocladiomycota</taxon>
        <taxon>Blastocladiomycetes</taxon>
        <taxon>Blastocladiales</taxon>
        <taxon>Catenariaceae</taxon>
        <taxon>Catenaria</taxon>
    </lineage>
</organism>
<reference evidence="6 7" key="1">
    <citation type="submission" date="2016-07" db="EMBL/GenBank/DDBJ databases">
        <title>Pervasive Adenine N6-methylation of Active Genes in Fungi.</title>
        <authorList>
            <consortium name="DOE Joint Genome Institute"/>
            <person name="Mondo S.J."/>
            <person name="Dannebaum R.O."/>
            <person name="Kuo R.C."/>
            <person name="Labutti K."/>
            <person name="Haridas S."/>
            <person name="Kuo A."/>
            <person name="Salamov A."/>
            <person name="Ahrendt S.R."/>
            <person name="Lipzen A."/>
            <person name="Sullivan W."/>
            <person name="Andreopoulos W.B."/>
            <person name="Clum A."/>
            <person name="Lindquist E."/>
            <person name="Daum C."/>
            <person name="Ramamoorthy G.K."/>
            <person name="Gryganskyi A."/>
            <person name="Culley D."/>
            <person name="Magnuson J.K."/>
            <person name="James T.Y."/>
            <person name="O'Malley M.A."/>
            <person name="Stajich J.E."/>
            <person name="Spatafora J.W."/>
            <person name="Visel A."/>
            <person name="Grigoriev I.V."/>
        </authorList>
    </citation>
    <scope>NUCLEOTIDE SEQUENCE [LARGE SCALE GENOMIC DNA]</scope>
    <source>
        <strain evidence="6 7">PL171</strain>
    </source>
</reference>
<feature type="compositionally biased region" description="Low complexity" evidence="5">
    <location>
        <begin position="13"/>
        <end position="24"/>
    </location>
</feature>
<sequence>MQSSESTADSRLPKTPTSRSSTPSNLVPAAPAAGKLPSLGEYCRMEAKKSFKCLEENAYDRKACDDLFRDYVDCKKTWQMKRKEENRSG</sequence>
<dbReference type="InterPro" id="IPR051040">
    <property type="entry name" value="COX23"/>
</dbReference>
<dbReference type="PANTHER" id="PTHR46811">
    <property type="entry name" value="COILED-COIL-HELIX-COILED-COIL-HELIX DOMAIN-CONTAINING PROTEIN 7"/>
    <property type="match status" value="1"/>
</dbReference>
<accession>A0A1Y2HFL1</accession>
<name>A0A1Y2HFL1_9FUNG</name>
<evidence type="ECO:0000256" key="2">
    <source>
        <dbReference type="ARBA" id="ARBA00004569"/>
    </source>
</evidence>
<comment type="caution">
    <text evidence="6">The sequence shown here is derived from an EMBL/GenBank/DDBJ whole genome shotgun (WGS) entry which is preliminary data.</text>
</comment>
<evidence type="ECO:0000256" key="5">
    <source>
        <dbReference type="SAM" id="MobiDB-lite"/>
    </source>
</evidence>
<keyword evidence="4" id="KW-1015">Disulfide bond</keyword>
<evidence type="ECO:0000313" key="6">
    <source>
        <dbReference type="EMBL" id="ORZ32671.1"/>
    </source>
</evidence>
<dbReference type="STRING" id="765915.A0A1Y2HFL1"/>
<dbReference type="PANTHER" id="PTHR46811:SF1">
    <property type="entry name" value="COILED-COIL-HELIX-COILED-COIL-HELIX DOMAIN-CONTAINING PROTEIN 7"/>
    <property type="match status" value="1"/>
</dbReference>
<dbReference type="SUPFAM" id="SSF47072">
    <property type="entry name" value="Cysteine alpha-hairpin motif"/>
    <property type="match status" value="1"/>
</dbReference>
<dbReference type="InterPro" id="IPR009069">
    <property type="entry name" value="Cys_alpha_HP_mot_SF"/>
</dbReference>
<protein>
    <recommendedName>
        <fullName evidence="8">CHCH domain-containing protein</fullName>
    </recommendedName>
</protein>
<evidence type="ECO:0000313" key="7">
    <source>
        <dbReference type="Proteomes" id="UP000193411"/>
    </source>
</evidence>
<evidence type="ECO:0008006" key="8">
    <source>
        <dbReference type="Google" id="ProtNLM"/>
    </source>
</evidence>
<dbReference type="OrthoDB" id="9971592at2759"/>
<dbReference type="AlphaFoldDB" id="A0A1Y2HFL1"/>
<dbReference type="GO" id="GO:0005758">
    <property type="term" value="C:mitochondrial intermembrane space"/>
    <property type="evidence" value="ECO:0007669"/>
    <property type="project" value="UniProtKB-SubCell"/>
</dbReference>
<comment type="function">
    <text evidence="1">Required for the assembly of cytochrome c oxidase.</text>
</comment>
<dbReference type="Proteomes" id="UP000193411">
    <property type="component" value="Unassembled WGS sequence"/>
</dbReference>
<proteinExistence type="predicted"/>
<evidence type="ECO:0000256" key="1">
    <source>
        <dbReference type="ARBA" id="ARBA00003875"/>
    </source>
</evidence>
<dbReference type="PROSITE" id="PS51808">
    <property type="entry name" value="CHCH"/>
    <property type="match status" value="1"/>
</dbReference>
<keyword evidence="3" id="KW-0496">Mitochondrion</keyword>
<feature type="region of interest" description="Disordered" evidence="5">
    <location>
        <begin position="1"/>
        <end position="35"/>
    </location>
</feature>
<dbReference type="EMBL" id="MCFL01000043">
    <property type="protein sequence ID" value="ORZ32671.1"/>
    <property type="molecule type" value="Genomic_DNA"/>
</dbReference>
<dbReference type="GO" id="GO:0033108">
    <property type="term" value="P:mitochondrial respiratory chain complex assembly"/>
    <property type="evidence" value="ECO:0007669"/>
    <property type="project" value="TreeGrafter"/>
</dbReference>
<gene>
    <name evidence="6" type="ORF">BCR44DRAFT_40416</name>
</gene>
<comment type="subcellular location">
    <subcellularLocation>
        <location evidence="2">Mitochondrion intermembrane space</location>
    </subcellularLocation>
</comment>